<feature type="compositionally biased region" description="Basic and acidic residues" evidence="9">
    <location>
        <begin position="163"/>
        <end position="216"/>
    </location>
</feature>
<keyword evidence="5" id="KW-0805">Transcription regulation</keyword>
<dbReference type="InterPro" id="IPR032563">
    <property type="entry name" value="DAMP1_SANT-like"/>
</dbReference>
<keyword evidence="7" id="KW-0539">Nucleus</keyword>
<comment type="function">
    <text evidence="8">Component of the SWR1 complex which mediates the ATP-dependent exchange of histone H2A for the H2A variant HZT1 leading to transcriptional regulation of selected genes by chromatin remodeling. Component of the NuA4 histone acetyltransferase complex which is involved in transcriptional activation of selected genes principally by acetylation of nucleosomal histone H4 and H2A. The NuA4 complex is also involved in DNA repair.</text>
</comment>
<keyword evidence="12" id="KW-1185">Reference proteome</keyword>
<dbReference type="OrthoDB" id="19740at2759"/>
<dbReference type="PANTHER" id="PTHR12855">
    <property type="entry name" value="DNA METHYLTRANSFERASE 1-ASSOCIATED PROTEIN 1 FAMILY MEMBER"/>
    <property type="match status" value="1"/>
</dbReference>
<dbReference type="SUPFAM" id="SSF46689">
    <property type="entry name" value="Homeodomain-like"/>
    <property type="match status" value="1"/>
</dbReference>
<dbReference type="InterPro" id="IPR027109">
    <property type="entry name" value="Swc4/Dmap1"/>
</dbReference>
<dbReference type="Proteomes" id="UP000790833">
    <property type="component" value="Unassembled WGS sequence"/>
</dbReference>
<gene>
    <name evidence="11" type="primary">SWC4</name>
    <name evidence="11" type="ORF">KQ657_003057</name>
</gene>
<comment type="subcellular location">
    <subcellularLocation>
        <location evidence="1">Nucleus</location>
    </subcellularLocation>
</comment>
<evidence type="ECO:0000256" key="2">
    <source>
        <dbReference type="ARBA" id="ARBA00006918"/>
    </source>
</evidence>
<evidence type="ECO:0000256" key="5">
    <source>
        <dbReference type="ARBA" id="ARBA00023015"/>
    </source>
</evidence>
<evidence type="ECO:0000256" key="3">
    <source>
        <dbReference type="ARBA" id="ARBA00019132"/>
    </source>
</evidence>
<evidence type="ECO:0000256" key="9">
    <source>
        <dbReference type="SAM" id="MobiDB-lite"/>
    </source>
</evidence>
<comment type="caution">
    <text evidence="11">The sequence shown here is derived from an EMBL/GenBank/DDBJ whole genome shotgun (WGS) entry which is preliminary data.</text>
</comment>
<name>A0A9P7V5J2_9ASCO</name>
<feature type="region of interest" description="Disordered" evidence="9">
    <location>
        <begin position="14"/>
        <end position="38"/>
    </location>
</feature>
<evidence type="ECO:0000256" key="8">
    <source>
        <dbReference type="ARBA" id="ARBA00025264"/>
    </source>
</evidence>
<dbReference type="Pfam" id="PF16282">
    <property type="entry name" value="SANT_DAMP1_like"/>
    <property type="match status" value="1"/>
</dbReference>
<accession>A0A9P7V5J2</accession>
<sequence length="585" mass="66346">MSARDILDVLNVQRDELPGLPSKKRKKLNSDSPMPRQTGMARELYNLLGPNTPPVHLGGVSGGGGGLGGLKDKMNLKPSPWTRLEFNPQQGNDSKGIKLYHWVKGSRELLEQEQATKEYLFAKFNTGVEIPELVGEELYEQYMQEFEEKEEEEIVQARLEAEARRKKEEERRKERAKNEEKKQAKEQDKDQSKDEQDKDQSKDEQSKGEQINDKNIEVSIDDAGAGADADADAEVDTDTGAADNTGGIVTVASTWTYEETKYLWDLCKAFELKWPIIHDRYTYDLGRTQEDLKEQFYRLSAKALDSHDAQSKALIDGLELYSKSKETERKQYLENLLKRTPAEIAEEESLVIEARRFELAAKKMLIERSHLLTLLDSPQSSQSILQYNSSQGLATLYNNLMIMDKNQKKKQGQLQKVQNSNFDPVPPAIPVAASSSFKKERVFQTPLQQHLAGVLKSNQSNNIKLETNSIQQLLMKRLTQKEEEAYGLHYHSNEKLNPGVLLRSAQKLPGLQQRQSVLKSVSTLLQELDVPTGGGTSWKPVMPTRKTMAKYDELIRSVVALLEMKKGKDRLEAEIRLIKSQKGLE</sequence>
<reference evidence="11" key="1">
    <citation type="submission" date="2021-03" db="EMBL/GenBank/DDBJ databases">
        <authorList>
            <person name="Palmer J.M."/>
        </authorList>
    </citation>
    <scope>NUCLEOTIDE SEQUENCE</scope>
    <source>
        <strain evidence="11">ARV_011</strain>
    </source>
</reference>
<dbReference type="AlphaFoldDB" id="A0A9P7V5J2"/>
<proteinExistence type="inferred from homology"/>
<dbReference type="GO" id="GO:0003714">
    <property type="term" value="F:transcription corepressor activity"/>
    <property type="evidence" value="ECO:0007669"/>
    <property type="project" value="TreeGrafter"/>
</dbReference>
<evidence type="ECO:0000313" key="12">
    <source>
        <dbReference type="Proteomes" id="UP000790833"/>
    </source>
</evidence>
<organism evidence="11 12">
    <name type="scientific">Scheffersomyces spartinae</name>
    <dbReference type="NCBI Taxonomy" id="45513"/>
    <lineage>
        <taxon>Eukaryota</taxon>
        <taxon>Fungi</taxon>
        <taxon>Dikarya</taxon>
        <taxon>Ascomycota</taxon>
        <taxon>Saccharomycotina</taxon>
        <taxon>Pichiomycetes</taxon>
        <taxon>Debaryomycetaceae</taxon>
        <taxon>Scheffersomyces</taxon>
    </lineage>
</organism>
<evidence type="ECO:0000259" key="10">
    <source>
        <dbReference type="Pfam" id="PF16282"/>
    </source>
</evidence>
<keyword evidence="4" id="KW-0156">Chromatin regulator</keyword>
<evidence type="ECO:0000313" key="11">
    <source>
        <dbReference type="EMBL" id="KAG7191551.1"/>
    </source>
</evidence>
<dbReference type="GO" id="GO:0000812">
    <property type="term" value="C:Swr1 complex"/>
    <property type="evidence" value="ECO:0007669"/>
    <property type="project" value="TreeGrafter"/>
</dbReference>
<evidence type="ECO:0000256" key="7">
    <source>
        <dbReference type="ARBA" id="ARBA00023242"/>
    </source>
</evidence>
<keyword evidence="6" id="KW-0804">Transcription</keyword>
<dbReference type="GO" id="GO:0006281">
    <property type="term" value="P:DNA repair"/>
    <property type="evidence" value="ECO:0007669"/>
    <property type="project" value="InterPro"/>
</dbReference>
<dbReference type="RefSeq" id="XP_043047103.1">
    <property type="nucleotide sequence ID" value="XM_043193793.1"/>
</dbReference>
<dbReference type="GeneID" id="66116431"/>
<feature type="domain" description="DAMP1 SANT/Myb-like" evidence="10">
    <location>
        <begin position="253"/>
        <end position="302"/>
    </location>
</feature>
<evidence type="ECO:0000256" key="1">
    <source>
        <dbReference type="ARBA" id="ARBA00004123"/>
    </source>
</evidence>
<dbReference type="EMBL" id="JAHMUF010000027">
    <property type="protein sequence ID" value="KAG7191551.1"/>
    <property type="molecule type" value="Genomic_DNA"/>
</dbReference>
<dbReference type="GO" id="GO:0000122">
    <property type="term" value="P:negative regulation of transcription by RNA polymerase II"/>
    <property type="evidence" value="ECO:0007669"/>
    <property type="project" value="TreeGrafter"/>
</dbReference>
<feature type="region of interest" description="Disordered" evidence="9">
    <location>
        <begin position="163"/>
        <end position="218"/>
    </location>
</feature>
<dbReference type="GO" id="GO:0006338">
    <property type="term" value="P:chromatin remodeling"/>
    <property type="evidence" value="ECO:0007669"/>
    <property type="project" value="InterPro"/>
</dbReference>
<dbReference type="Gene3D" id="1.10.10.60">
    <property type="entry name" value="Homeodomain-like"/>
    <property type="match status" value="1"/>
</dbReference>
<evidence type="ECO:0000256" key="4">
    <source>
        <dbReference type="ARBA" id="ARBA00022853"/>
    </source>
</evidence>
<protein>
    <recommendedName>
        <fullName evidence="3">SWR1-complex protein 4</fullName>
    </recommendedName>
</protein>
<comment type="similarity">
    <text evidence="2">Belongs to the SWC4 family.</text>
</comment>
<evidence type="ECO:0000256" key="6">
    <source>
        <dbReference type="ARBA" id="ARBA00023163"/>
    </source>
</evidence>
<dbReference type="InterPro" id="IPR009057">
    <property type="entry name" value="Homeodomain-like_sf"/>
</dbReference>
<dbReference type="GO" id="GO:0035267">
    <property type="term" value="C:NuA4 histone acetyltransferase complex"/>
    <property type="evidence" value="ECO:0007669"/>
    <property type="project" value="InterPro"/>
</dbReference>
<feature type="region of interest" description="Disordered" evidence="9">
    <location>
        <begin position="224"/>
        <end position="243"/>
    </location>
</feature>
<dbReference type="PANTHER" id="PTHR12855:SF10">
    <property type="entry name" value="DNA METHYLTRANSFERASE 1-ASSOCIATED PROTEIN 1"/>
    <property type="match status" value="1"/>
</dbReference>